<reference evidence="1 2" key="1">
    <citation type="submission" date="2022-01" db="EMBL/GenBank/DDBJ databases">
        <title>Desulfofustis limnae sp. nov., a novel mesophilic sulfate-reducing bacterium isolated from marsh soil.</title>
        <authorList>
            <person name="Watanabe M."/>
            <person name="Takahashi A."/>
            <person name="Kojima H."/>
            <person name="Fukui M."/>
        </authorList>
    </citation>
    <scope>NUCLEOTIDE SEQUENCE [LARGE SCALE GENOMIC DNA]</scope>
    <source>
        <strain evidence="1 2">PPLL</strain>
    </source>
</reference>
<dbReference type="Proteomes" id="UP000830055">
    <property type="component" value="Chromosome"/>
</dbReference>
<dbReference type="InterPro" id="IPR006336">
    <property type="entry name" value="GCS2"/>
</dbReference>
<gene>
    <name evidence="1" type="ORF">DPPLL_36060</name>
</gene>
<accession>A0ABM7WE44</accession>
<dbReference type="PANTHER" id="PTHR36510:SF1">
    <property type="entry name" value="GLUTAMATE--CYSTEINE LIGASE 2-RELATED"/>
    <property type="match status" value="1"/>
</dbReference>
<dbReference type="Gene3D" id="3.30.590.20">
    <property type="match status" value="1"/>
</dbReference>
<name>A0ABM7WE44_9BACT</name>
<dbReference type="EMBL" id="AP025516">
    <property type="protein sequence ID" value="BDD89241.1"/>
    <property type="molecule type" value="Genomic_DNA"/>
</dbReference>
<dbReference type="PANTHER" id="PTHR36510">
    <property type="entry name" value="GLUTAMATE--CYSTEINE LIGASE 2-RELATED"/>
    <property type="match status" value="1"/>
</dbReference>
<dbReference type="InterPro" id="IPR050141">
    <property type="entry name" value="GCL_type2/YbdK_subfam"/>
</dbReference>
<dbReference type="SUPFAM" id="SSF55931">
    <property type="entry name" value="Glutamine synthetase/guanido kinase"/>
    <property type="match status" value="1"/>
</dbReference>
<dbReference type="InterPro" id="IPR014746">
    <property type="entry name" value="Gln_synth/guanido_kin_cat_dom"/>
</dbReference>
<keyword evidence="1" id="KW-0436">Ligase</keyword>
<dbReference type="GO" id="GO:0016874">
    <property type="term" value="F:ligase activity"/>
    <property type="evidence" value="ECO:0007669"/>
    <property type="project" value="UniProtKB-KW"/>
</dbReference>
<protein>
    <submittedName>
        <fullName evidence="1">Glutamate--cysteine ligase</fullName>
    </submittedName>
</protein>
<organism evidence="1 2">
    <name type="scientific">Desulfofustis limnaeus</name>
    <dbReference type="NCBI Taxonomy" id="2740163"/>
    <lineage>
        <taxon>Bacteria</taxon>
        <taxon>Pseudomonadati</taxon>
        <taxon>Thermodesulfobacteriota</taxon>
        <taxon>Desulfobulbia</taxon>
        <taxon>Desulfobulbales</taxon>
        <taxon>Desulfocapsaceae</taxon>
        <taxon>Desulfofustis</taxon>
    </lineage>
</organism>
<proteinExistence type="predicted"/>
<keyword evidence="2" id="KW-1185">Reference proteome</keyword>
<sequence length="409" mass="45864">MKRQLHLFDGYGIEIEYMIVDRRDWRIRPLAAVLLRDEHGAIVNERCHGDVCWSNELVQHVVELKTAAPVSSPSGLAETFQDDIRTINRLLAPYDATLLPGATHPLMDPLAETLLWEEDDRDIYQAFNAIFDCRGHGWSNLQSMHVNLPFQGDDEFFRLHGAIRAILPFIPALAASSPFQDGRDTGLLDARMDHYGKNCARIPQVTGLIVPEPIKDRADYHQSILQPLYQQLKPHDPRGILQHEWANARGAIARFERNTIEIRVIDSQECPAADIGVAALICGVVRSFAEAGVDRIMALNRLPTQLLHQQLRACIERAEQAPIIDPDLGKAFGLPPALHTGGDFWRHWAGCVPGVDPHLQTLAVIFQEGTLATRMKAGCGEVTRHDLQRLCEKLSRCLAEGMMFQPAQR</sequence>
<dbReference type="RefSeq" id="WP_284152552.1">
    <property type="nucleotide sequence ID" value="NZ_AP025516.1"/>
</dbReference>
<evidence type="ECO:0000313" key="2">
    <source>
        <dbReference type="Proteomes" id="UP000830055"/>
    </source>
</evidence>
<evidence type="ECO:0000313" key="1">
    <source>
        <dbReference type="EMBL" id="BDD89241.1"/>
    </source>
</evidence>
<dbReference type="Pfam" id="PF04107">
    <property type="entry name" value="GCS2"/>
    <property type="match status" value="1"/>
</dbReference>